<dbReference type="SUPFAM" id="SSF51120">
    <property type="entry name" value="beta-Roll"/>
    <property type="match status" value="1"/>
</dbReference>
<protein>
    <submittedName>
        <fullName evidence="6">Calx-beta domain-containing protein</fullName>
    </submittedName>
</protein>
<dbReference type="GO" id="GO:0030001">
    <property type="term" value="P:metal ion transport"/>
    <property type="evidence" value="ECO:0007669"/>
    <property type="project" value="TreeGrafter"/>
</dbReference>
<dbReference type="RefSeq" id="WP_106202759.1">
    <property type="nucleotide sequence ID" value="NZ_PVTD01000001.1"/>
</dbReference>
<comment type="caution">
    <text evidence="6">The sequence shown here is derived from an EMBL/GenBank/DDBJ whole genome shotgun (WGS) entry which is preliminary data.</text>
</comment>
<evidence type="ECO:0000256" key="4">
    <source>
        <dbReference type="ARBA" id="ARBA00023065"/>
    </source>
</evidence>
<dbReference type="InterPro" id="IPR051171">
    <property type="entry name" value="CaCA"/>
</dbReference>
<keyword evidence="4" id="KW-0813">Transport</keyword>
<dbReference type="InterPro" id="IPR011049">
    <property type="entry name" value="Serralysin-like_metalloprot_C"/>
</dbReference>
<proteinExistence type="predicted"/>
<organism evidence="6 7">
    <name type="scientific">Aliiruegeria haliotis</name>
    <dbReference type="NCBI Taxonomy" id="1280846"/>
    <lineage>
        <taxon>Bacteria</taxon>
        <taxon>Pseudomonadati</taxon>
        <taxon>Pseudomonadota</taxon>
        <taxon>Alphaproteobacteria</taxon>
        <taxon>Rhodobacterales</taxon>
        <taxon>Roseobacteraceae</taxon>
        <taxon>Aliiruegeria</taxon>
    </lineage>
</organism>
<dbReference type="SMART" id="SM00237">
    <property type="entry name" value="Calx_beta"/>
    <property type="match status" value="2"/>
</dbReference>
<dbReference type="InterPro" id="IPR038081">
    <property type="entry name" value="CalX-like_sf"/>
</dbReference>
<dbReference type="InterPro" id="IPR018511">
    <property type="entry name" value="Hemolysin-typ_Ca-bd_CS"/>
</dbReference>
<dbReference type="OrthoDB" id="733404at2"/>
<dbReference type="Pfam" id="PF00353">
    <property type="entry name" value="HemolysinCabind"/>
    <property type="match status" value="2"/>
</dbReference>
<dbReference type="SUPFAM" id="SSF141072">
    <property type="entry name" value="CalX-like"/>
    <property type="match status" value="4"/>
</dbReference>
<dbReference type="PANTHER" id="PTHR11878:SF65">
    <property type="entry name" value="NA_CA-EXCHANGE PROTEIN, ISOFORM G"/>
    <property type="match status" value="1"/>
</dbReference>
<sequence>MILASASGLSVVEGDSYYDTITFAIELNEVAREGIYVPWRLAMGSAVLGSDTSYSANSYFSGSAYVRAGESVAEVKVFPSGDIFPERDESFVLELLPSQFTGVKGGGLTSQSTAWSLDDDGTSKPMSMHVSEPIVLEGDAGFKRVEYQLSLSRPADKAYTVDYNFAGSAMAGDHGASAGKVTFFKGQSEATVAVRIKGDRAPEGLEYLDMKIKTPDGIHQASGGQATIIDNDSNNSSPFVTIADARVAEGDSSYGTLTYSVMLSKPSSQTVYVPWRLGDGTATLGEDTDYFSGSYASGTVSFNPGDIQKTIEVFPSGDYDGELDESFVVEILSPDGAQLPGGTTTQQAIGWVLDDDGLSNSRALQVSDVFVKEGAKGSSTASVRLEMSRPADQHLKIGFNTVNGSAKAGSDFAYKSGAVWIMAGQTSATIGLDIFGDIIKEREESFGLRFNLPNTIRKVEGGMVTILDDDKVNTPNKEVGGAKRDVMKGTGNPDVFDGKGGNDVLTGYGNADKLSGGRGNDKLSGGVGKDLLRGGTGNDKLSGGLKNDRLFGDQGNDRLMGDGGHDKLTGGPGRDILRGGPGFDDFIFAGKFGKDRIVDFNARSGKEDIDLSDVRSIKSFRDLKEDHMTKVGKHVKIDAGNGNTIMVEGVNLGQLDPSDFLF</sequence>
<dbReference type="Pfam" id="PF03160">
    <property type="entry name" value="Calx-beta"/>
    <property type="match status" value="3"/>
</dbReference>
<dbReference type="EMBL" id="PVTD01000001">
    <property type="protein sequence ID" value="PRY25939.1"/>
    <property type="molecule type" value="Genomic_DNA"/>
</dbReference>
<evidence type="ECO:0000313" key="6">
    <source>
        <dbReference type="EMBL" id="PRY25939.1"/>
    </source>
</evidence>
<evidence type="ECO:0000313" key="7">
    <source>
        <dbReference type="Proteomes" id="UP000239480"/>
    </source>
</evidence>
<keyword evidence="4" id="KW-0406">Ion transport</keyword>
<evidence type="ECO:0000256" key="1">
    <source>
        <dbReference type="ARBA" id="ARBA00022729"/>
    </source>
</evidence>
<gene>
    <name evidence="6" type="ORF">CLV78_10129</name>
</gene>
<dbReference type="PANTHER" id="PTHR11878">
    <property type="entry name" value="SODIUM/CALCIUM EXCHANGER"/>
    <property type="match status" value="1"/>
</dbReference>
<evidence type="ECO:0000256" key="3">
    <source>
        <dbReference type="ARBA" id="ARBA00022837"/>
    </source>
</evidence>
<dbReference type="InterPro" id="IPR001343">
    <property type="entry name" value="Hemolysn_Ca-bd"/>
</dbReference>
<evidence type="ECO:0000259" key="5">
    <source>
        <dbReference type="SMART" id="SM00237"/>
    </source>
</evidence>
<feature type="domain" description="Calx-beta" evidence="5">
    <location>
        <begin position="348"/>
        <end position="451"/>
    </location>
</feature>
<keyword evidence="1" id="KW-0732">Signal</keyword>
<dbReference type="InterPro" id="IPR003644">
    <property type="entry name" value="Calx_beta"/>
</dbReference>
<dbReference type="Proteomes" id="UP000239480">
    <property type="component" value="Unassembled WGS sequence"/>
</dbReference>
<dbReference type="Gene3D" id="2.150.10.10">
    <property type="entry name" value="Serralysin-like metalloprotease, C-terminal"/>
    <property type="match status" value="1"/>
</dbReference>
<feature type="domain" description="Calx-beta" evidence="5">
    <location>
        <begin position="227"/>
        <end position="332"/>
    </location>
</feature>
<evidence type="ECO:0000256" key="2">
    <source>
        <dbReference type="ARBA" id="ARBA00022737"/>
    </source>
</evidence>
<dbReference type="Gene3D" id="2.60.40.2030">
    <property type="match status" value="4"/>
</dbReference>
<accession>A0A2T0RXM3</accession>
<dbReference type="GO" id="GO:0007154">
    <property type="term" value="P:cell communication"/>
    <property type="evidence" value="ECO:0007669"/>
    <property type="project" value="InterPro"/>
</dbReference>
<dbReference type="PROSITE" id="PS00330">
    <property type="entry name" value="HEMOLYSIN_CALCIUM"/>
    <property type="match status" value="2"/>
</dbReference>
<reference evidence="6 7" key="1">
    <citation type="submission" date="2018-03" db="EMBL/GenBank/DDBJ databases">
        <title>Genomic Encyclopedia of Archaeal and Bacterial Type Strains, Phase II (KMG-II): from individual species to whole genera.</title>
        <authorList>
            <person name="Goeker M."/>
        </authorList>
    </citation>
    <scope>NUCLEOTIDE SEQUENCE [LARGE SCALE GENOMIC DNA]</scope>
    <source>
        <strain evidence="6 7">DSM 29328</strain>
    </source>
</reference>
<keyword evidence="2" id="KW-0677">Repeat</keyword>
<dbReference type="GO" id="GO:0016020">
    <property type="term" value="C:membrane"/>
    <property type="evidence" value="ECO:0007669"/>
    <property type="project" value="InterPro"/>
</dbReference>
<name>A0A2T0RXM3_9RHOB</name>
<dbReference type="PRINTS" id="PR00313">
    <property type="entry name" value="CABNDNGRPT"/>
</dbReference>
<keyword evidence="7" id="KW-1185">Reference proteome</keyword>
<dbReference type="AlphaFoldDB" id="A0A2T0RXM3"/>
<dbReference type="GO" id="GO:0005509">
    <property type="term" value="F:calcium ion binding"/>
    <property type="evidence" value="ECO:0007669"/>
    <property type="project" value="InterPro"/>
</dbReference>
<keyword evidence="3" id="KW-0106">Calcium</keyword>